<evidence type="ECO:0000313" key="6">
    <source>
        <dbReference type="Proteomes" id="UP000284706"/>
    </source>
</evidence>
<feature type="domain" description="Peptidase C14 caspase" evidence="4">
    <location>
        <begin position="3"/>
        <end position="256"/>
    </location>
</feature>
<organism evidence="5 6">
    <name type="scientific">Gymnopilus dilepis</name>
    <dbReference type="NCBI Taxonomy" id="231916"/>
    <lineage>
        <taxon>Eukaryota</taxon>
        <taxon>Fungi</taxon>
        <taxon>Dikarya</taxon>
        <taxon>Basidiomycota</taxon>
        <taxon>Agaricomycotina</taxon>
        <taxon>Agaricomycetes</taxon>
        <taxon>Agaricomycetidae</taxon>
        <taxon>Agaricales</taxon>
        <taxon>Agaricineae</taxon>
        <taxon>Hymenogastraceae</taxon>
        <taxon>Gymnopilus</taxon>
    </lineage>
</organism>
<keyword evidence="3" id="KW-0378">Hydrolase</keyword>
<dbReference type="Proteomes" id="UP000284706">
    <property type="component" value="Unassembled WGS sequence"/>
</dbReference>
<dbReference type="OrthoDB" id="3223806at2759"/>
<dbReference type="InterPro" id="IPR050452">
    <property type="entry name" value="Metacaspase"/>
</dbReference>
<dbReference type="AlphaFoldDB" id="A0A409YJV7"/>
<name>A0A409YJV7_9AGAR</name>
<proteinExistence type="inferred from homology"/>
<reference evidence="5 6" key="1">
    <citation type="journal article" date="2018" name="Evol. Lett.">
        <title>Horizontal gene cluster transfer increased hallucinogenic mushroom diversity.</title>
        <authorList>
            <person name="Reynolds H.T."/>
            <person name="Vijayakumar V."/>
            <person name="Gluck-Thaler E."/>
            <person name="Korotkin H.B."/>
            <person name="Matheny P.B."/>
            <person name="Slot J.C."/>
        </authorList>
    </citation>
    <scope>NUCLEOTIDE SEQUENCE [LARGE SCALE GENOMIC DNA]</scope>
    <source>
        <strain evidence="5 6">SRW20</strain>
    </source>
</reference>
<keyword evidence="6" id="KW-1185">Reference proteome</keyword>
<keyword evidence="3" id="KW-0645">Protease</keyword>
<evidence type="ECO:0000313" key="5">
    <source>
        <dbReference type="EMBL" id="PPR03300.1"/>
    </source>
</evidence>
<accession>A0A409YJV7</accession>
<dbReference type="InParanoid" id="A0A409YJV7"/>
<comment type="similarity">
    <text evidence="1">Belongs to the peptidase C14B family.</text>
</comment>
<dbReference type="SUPFAM" id="SSF52129">
    <property type="entry name" value="Caspase-like"/>
    <property type="match status" value="1"/>
</dbReference>
<gene>
    <name evidence="5" type="ORF">CVT26_008130</name>
</gene>
<protein>
    <recommendedName>
        <fullName evidence="4">Peptidase C14 caspase domain-containing protein</fullName>
    </recommendedName>
</protein>
<evidence type="ECO:0000256" key="3">
    <source>
        <dbReference type="ARBA" id="ARBA00022807"/>
    </source>
</evidence>
<dbReference type="Gene3D" id="3.40.50.1460">
    <property type="match status" value="1"/>
</dbReference>
<dbReference type="GO" id="GO:0004197">
    <property type="term" value="F:cysteine-type endopeptidase activity"/>
    <property type="evidence" value="ECO:0007669"/>
    <property type="project" value="InterPro"/>
</dbReference>
<dbReference type="PANTHER" id="PTHR48104:SF30">
    <property type="entry name" value="METACASPASE-1"/>
    <property type="match status" value="1"/>
</dbReference>
<dbReference type="Pfam" id="PF00656">
    <property type="entry name" value="Peptidase_C14"/>
    <property type="match status" value="1"/>
</dbReference>
<evidence type="ECO:0000256" key="2">
    <source>
        <dbReference type="ARBA" id="ARBA00022703"/>
    </source>
</evidence>
<keyword evidence="2" id="KW-0053">Apoptosis</keyword>
<dbReference type="PANTHER" id="PTHR48104">
    <property type="entry name" value="METACASPASE-4"/>
    <property type="match status" value="1"/>
</dbReference>
<dbReference type="InterPro" id="IPR029030">
    <property type="entry name" value="Caspase-like_dom_sf"/>
</dbReference>
<dbReference type="GO" id="GO:0005737">
    <property type="term" value="C:cytoplasm"/>
    <property type="evidence" value="ECO:0007669"/>
    <property type="project" value="TreeGrafter"/>
</dbReference>
<dbReference type="InterPro" id="IPR011600">
    <property type="entry name" value="Pept_C14_caspase"/>
</dbReference>
<keyword evidence="3" id="KW-0788">Thiol protease</keyword>
<dbReference type="GO" id="GO:0006508">
    <property type="term" value="P:proteolysis"/>
    <property type="evidence" value="ECO:0007669"/>
    <property type="project" value="InterPro"/>
</dbReference>
<dbReference type="GO" id="GO:0006915">
    <property type="term" value="P:apoptotic process"/>
    <property type="evidence" value="ECO:0007669"/>
    <property type="project" value="UniProtKB-KW"/>
</dbReference>
<sequence>MSALIIGINTYASSKMQNLKGAVADAIAMKNYLENTLGLPASRIRMLTDEQATRQNIIDALVDLERDDTIRRGDAILIYYAGHGEEVILPLGEEQKKIESVVPSDFDGENVHVIPDYSLGQLVYRIGQKRGDNITVIFDCCHSGSGTRTDDPDRLIRAAYLNGYSIPPNLDAELGWLWGEIIDQRPAQSLFGPGLSSHVLLAACSANEKAGEEGGRGKFTKALESALKAVPPDQISYVELLARLENIVGQNPQLEGNNRHRMLFNSKITSPHRHPYEVHTDDNGNCILHAGAADCISRGAVFAVYASYASISDDSPLGTIRAEEVGAFETVALPLESSMPEISLQKPAYAIQTRAGEQAALKIYIPMTEDLKPAFMAYLTQRQWHCLEHYQISLVENKADAHLELQRDGHLIRFFIRDPFIGSHGMVECLDTAPAEETELRSVLQRVAHYTYHLNHSYPNKLISKDVKVEFFKLKDTLDKHTARLIREPEGEDLIKNGAIHIDVAEHDRERYGVSITNSGGVDLYPNLFYFDNSDLSISESLPFPPLLRPAPKALRAADYFLSGPRTKYDVDAPLLASGGKLTLGFGAGGGIGPAFEYYIPEGRDTDVGFLKCFFSTSPVDLWNIPQASPFTPQRAAMPAQKSVVQAWGSVTIPMIQTRKRVEKDAPLDPALIEMMTSTLKPC</sequence>
<comment type="caution">
    <text evidence="5">The sequence shown here is derived from an EMBL/GenBank/DDBJ whole genome shotgun (WGS) entry which is preliminary data.</text>
</comment>
<dbReference type="EMBL" id="NHYE01000750">
    <property type="protein sequence ID" value="PPR03300.1"/>
    <property type="molecule type" value="Genomic_DNA"/>
</dbReference>
<evidence type="ECO:0000256" key="1">
    <source>
        <dbReference type="ARBA" id="ARBA00009005"/>
    </source>
</evidence>
<evidence type="ECO:0000259" key="4">
    <source>
        <dbReference type="Pfam" id="PF00656"/>
    </source>
</evidence>